<evidence type="ECO:0000259" key="3">
    <source>
        <dbReference type="Pfam" id="PF21924"/>
    </source>
</evidence>
<dbReference type="OrthoDB" id="8064436at2759"/>
<feature type="domain" description="XRCC4 coiled-coil" evidence="3">
    <location>
        <begin position="165"/>
        <end position="219"/>
    </location>
</feature>
<reference evidence="4 5" key="1">
    <citation type="submission" date="2016-05" db="EMBL/GenBank/DDBJ databases">
        <title>Genome sequencing of Trichophyton violaceum CMCC(F)T3l isolated from hair.</title>
        <authorList>
            <person name="Zhan P."/>
            <person name="Tao Y."/>
            <person name="Liu W."/>
        </authorList>
    </citation>
    <scope>NUCLEOTIDE SEQUENCE [LARGE SCALE GENOMIC DNA]</scope>
    <source>
        <strain evidence="5">CMCC(F)T3l</strain>
    </source>
</reference>
<feature type="coiled-coil region" evidence="1">
    <location>
        <begin position="160"/>
        <end position="201"/>
    </location>
</feature>
<dbReference type="InterPro" id="IPR014751">
    <property type="entry name" value="XRCC4-like_C"/>
</dbReference>
<feature type="compositionally biased region" description="Acidic residues" evidence="2">
    <location>
        <begin position="384"/>
        <end position="396"/>
    </location>
</feature>
<proteinExistence type="predicted"/>
<dbReference type="PANTHER" id="PTHR42067">
    <property type="entry name" value="YALI0C15378P"/>
    <property type="match status" value="1"/>
</dbReference>
<gene>
    <name evidence="4" type="ORF">A7D00_4224</name>
</gene>
<keyword evidence="5" id="KW-1185">Reference proteome</keyword>
<dbReference type="AlphaFoldDB" id="A0A178FH20"/>
<organism evidence="4 5">
    <name type="scientific">Trichophyton violaceum</name>
    <dbReference type="NCBI Taxonomy" id="34388"/>
    <lineage>
        <taxon>Eukaryota</taxon>
        <taxon>Fungi</taxon>
        <taxon>Dikarya</taxon>
        <taxon>Ascomycota</taxon>
        <taxon>Pezizomycotina</taxon>
        <taxon>Eurotiomycetes</taxon>
        <taxon>Eurotiomycetidae</taxon>
        <taxon>Onygenales</taxon>
        <taxon>Arthrodermataceae</taxon>
        <taxon>Trichophyton</taxon>
    </lineage>
</organism>
<dbReference type="EMBL" id="LHPN01000006">
    <property type="protein sequence ID" value="OAL71324.1"/>
    <property type="molecule type" value="Genomic_DNA"/>
</dbReference>
<evidence type="ECO:0000313" key="4">
    <source>
        <dbReference type="EMBL" id="OAL71324.1"/>
    </source>
</evidence>
<dbReference type="InterPro" id="IPR053962">
    <property type="entry name" value="XRCC4_CC"/>
</dbReference>
<dbReference type="Proteomes" id="UP000243519">
    <property type="component" value="Unassembled WGS sequence"/>
</dbReference>
<dbReference type="PANTHER" id="PTHR42067:SF1">
    <property type="entry name" value="MITOTIC APPARATUS PROTEIN P62"/>
    <property type="match status" value="1"/>
</dbReference>
<comment type="caution">
    <text evidence="4">The sequence shown here is derived from an EMBL/GenBank/DDBJ whole genome shotgun (WGS) entry which is preliminary data.</text>
</comment>
<protein>
    <recommendedName>
        <fullName evidence="3">XRCC4 coiled-coil domain-containing protein</fullName>
    </recommendedName>
</protein>
<feature type="compositionally biased region" description="Acidic residues" evidence="2">
    <location>
        <begin position="304"/>
        <end position="315"/>
    </location>
</feature>
<feature type="compositionally biased region" description="Polar residues" evidence="2">
    <location>
        <begin position="330"/>
        <end position="339"/>
    </location>
</feature>
<accession>A0A178FH20</accession>
<dbReference type="Pfam" id="PF21924">
    <property type="entry name" value="XRCC4_CC"/>
    <property type="match status" value="1"/>
</dbReference>
<dbReference type="SUPFAM" id="SSF58022">
    <property type="entry name" value="XRCC4, C-terminal oligomerization domain"/>
    <property type="match status" value="1"/>
</dbReference>
<keyword evidence="1" id="KW-0175">Coiled coil</keyword>
<evidence type="ECO:0000256" key="2">
    <source>
        <dbReference type="SAM" id="MobiDB-lite"/>
    </source>
</evidence>
<feature type="region of interest" description="Disordered" evidence="2">
    <location>
        <begin position="226"/>
        <end position="396"/>
    </location>
</feature>
<feature type="compositionally biased region" description="Polar residues" evidence="2">
    <location>
        <begin position="232"/>
        <end position="242"/>
    </location>
</feature>
<name>A0A178FH20_TRIVO</name>
<evidence type="ECO:0000313" key="5">
    <source>
        <dbReference type="Proteomes" id="UP000243519"/>
    </source>
</evidence>
<feature type="compositionally biased region" description="Acidic residues" evidence="2">
    <location>
        <begin position="263"/>
        <end position="277"/>
    </location>
</feature>
<sequence length="396" mass="43804">MSQDSILRIPRSDSSGDYALIKVSKSGASDLDLQLVGTEGETPYVGSRGFCLPFLRHVTSSGIKKLRAKNYRGDDDEWVAILSYSFDRIRESSANAEWISGLEVLAAVQGDGDEENKELHITLRKRIDSITQKLGTVVLKQDDEQAIELYGWTGMAISKAKALEQQVSNLQLKYREAEDTINKLKAQLEDFIETKNRHDEQLIGKFVGLLNEKKAKIRSQQHLLIKAKKNPDTAQEVATTEAPQKATGKPATSRLSKRKADEPPPEESESDDGFDAMDIDKKDVTATLDEGSTTDERQDTPQPLEDETASEIDDEAPPRPPTPKKGGRAQTISRTTKAAVTQDVKRPRNAPELSAKPEISEPPPPRELPFSKKRAAEKPVIESNEGDATDSEDDEL</sequence>
<evidence type="ECO:0000256" key="1">
    <source>
        <dbReference type="SAM" id="Coils"/>
    </source>
</evidence>
<dbReference type="Gene3D" id="1.20.5.370">
    <property type="match status" value="1"/>
</dbReference>